<evidence type="ECO:0000313" key="2">
    <source>
        <dbReference type="Proteomes" id="UP001476807"/>
    </source>
</evidence>
<keyword evidence="2" id="KW-1185">Reference proteome</keyword>
<evidence type="ECO:0000313" key="1">
    <source>
        <dbReference type="EMBL" id="MER2997174.1"/>
    </source>
</evidence>
<sequence>MNSTYSILTESDCLSQQVLSASFNVALHQDDLMEFATIDGGVVDYYACEEAVNTGAGIFIGGYFVGVTDYSQCYSQLSFTRK</sequence>
<proteinExistence type="predicted"/>
<accession>A0ABV1RS17</accession>
<comment type="caution">
    <text evidence="1">The sequence shown here is derived from an EMBL/GenBank/DDBJ whole genome shotgun (WGS) entry which is preliminary data.</text>
</comment>
<dbReference type="EMBL" id="JBEOKT010000004">
    <property type="protein sequence ID" value="MER2997174.1"/>
    <property type="molecule type" value="Genomic_DNA"/>
</dbReference>
<reference evidence="1 2" key="1">
    <citation type="submission" date="2024-06" db="EMBL/GenBank/DDBJ databases">
        <title>Pontibacter populi HYL7-15.</title>
        <authorList>
            <person name="Kim M.K."/>
        </authorList>
    </citation>
    <scope>NUCLEOTIDE SEQUENCE [LARGE SCALE GENOMIC DNA]</scope>
    <source>
        <strain evidence="1 2">HYL7-15</strain>
    </source>
</reference>
<dbReference type="Proteomes" id="UP001476807">
    <property type="component" value="Unassembled WGS sequence"/>
</dbReference>
<protein>
    <submittedName>
        <fullName evidence="1">Uncharacterized protein</fullName>
    </submittedName>
</protein>
<name>A0ABV1RS17_9BACT</name>
<dbReference type="RefSeq" id="WP_350411558.1">
    <property type="nucleotide sequence ID" value="NZ_JBEOKT010000004.1"/>
</dbReference>
<gene>
    <name evidence="1" type="ORF">ABS362_06425</name>
</gene>
<organism evidence="1 2">
    <name type="scientific">Pontibacter populi</name>
    <dbReference type="NCBI Taxonomy" id="890055"/>
    <lineage>
        <taxon>Bacteria</taxon>
        <taxon>Pseudomonadati</taxon>
        <taxon>Bacteroidota</taxon>
        <taxon>Cytophagia</taxon>
        <taxon>Cytophagales</taxon>
        <taxon>Hymenobacteraceae</taxon>
        <taxon>Pontibacter</taxon>
    </lineage>
</organism>